<feature type="signal peptide" evidence="2">
    <location>
        <begin position="1"/>
        <end position="18"/>
    </location>
</feature>
<dbReference type="SMART" id="SM01356">
    <property type="entry name" value="AP4E_app_platf"/>
    <property type="match status" value="1"/>
</dbReference>
<dbReference type="OrthoDB" id="29308at2759"/>
<protein>
    <recommendedName>
        <fullName evidence="3">AP-4 complex subunit epsilon-1 C-terminal domain-containing protein</fullName>
    </recommendedName>
</protein>
<evidence type="ECO:0000256" key="1">
    <source>
        <dbReference type="SAM" id="MobiDB-lite"/>
    </source>
</evidence>
<sequence>MLIWLILLCFVCLFRTNTLKLEGVRKLWGKEGYLPKKESKAGKGDEPQTVPCGSLLAGQVGEPPALQPDQGASLSEEGKEKQQLASSLFIGLGSSAGVSLMGKADTATQKFKRKSKIRETQQSEEASDFQNNTASDFGPLLDAVPVNMEDSEGRTHTRLRKASPCSSDLVEDNLAFETPQSLRKSVLDDRLSDNRLSQSSLFADSNIEIVQPSPSAQSESASETPLVPSLPEELEEFPHSAVVGLCQSDALALHLCKVWADDSLLLVVFVSNKTTSALSAVNLVFEETEHFQVRKFCSCTFPVIEAQSVEHCQKCMRMNKVCTQGVLSGSVNYQSEMETCLEFSVTLSLMDFIRPMQMTTEDFGKLWLSLSNDVKQNIKMSSCLDSLSTALDRLQQKLKLHVVDIIGTEGILACQLLPSVPCLLHCCTHSGMLALWFRSPCAALPDGLLYQCQKVLEES</sequence>
<feature type="region of interest" description="Disordered" evidence="1">
    <location>
        <begin position="109"/>
        <end position="141"/>
    </location>
</feature>
<evidence type="ECO:0000259" key="3">
    <source>
        <dbReference type="SMART" id="SM01356"/>
    </source>
</evidence>
<keyword evidence="5" id="KW-1185">Reference proteome</keyword>
<feature type="region of interest" description="Disordered" evidence="1">
    <location>
        <begin position="35"/>
        <end position="78"/>
    </location>
</feature>
<dbReference type="InterPro" id="IPR028269">
    <property type="entry name" value="AP4E1_C"/>
</dbReference>
<dbReference type="AlphaFoldDB" id="A0A8C5T8V2"/>
<feature type="compositionally biased region" description="Basic and acidic residues" evidence="1">
    <location>
        <begin position="35"/>
        <end position="46"/>
    </location>
</feature>
<dbReference type="Pfam" id="PF14807">
    <property type="entry name" value="AP4E_app_platf"/>
    <property type="match status" value="1"/>
</dbReference>
<dbReference type="Ensembl" id="ENSMCST00000002886.1">
    <property type="protein sequence ID" value="ENSMCSP00000002821.1"/>
    <property type="gene ID" value="ENSMCSG00000002077.1"/>
</dbReference>
<name>A0A8C5T8V2_9PASS</name>
<reference evidence="4" key="2">
    <citation type="submission" date="2025-09" db="UniProtKB">
        <authorList>
            <consortium name="Ensembl"/>
        </authorList>
    </citation>
    <scope>IDENTIFICATION</scope>
</reference>
<evidence type="ECO:0000313" key="5">
    <source>
        <dbReference type="Proteomes" id="UP000694560"/>
    </source>
</evidence>
<dbReference type="Proteomes" id="UP000694560">
    <property type="component" value="Unplaced"/>
</dbReference>
<feature type="chain" id="PRO_5034069858" description="AP-4 complex subunit epsilon-1 C-terminal domain-containing protein" evidence="2">
    <location>
        <begin position="19"/>
        <end position="459"/>
    </location>
</feature>
<feature type="domain" description="AP-4 complex subunit epsilon-1 C-terminal" evidence="3">
    <location>
        <begin position="354"/>
        <end position="457"/>
    </location>
</feature>
<organism evidence="4 5">
    <name type="scientific">Malurus cyaneus samueli</name>
    <dbReference type="NCBI Taxonomy" id="2593467"/>
    <lineage>
        <taxon>Eukaryota</taxon>
        <taxon>Metazoa</taxon>
        <taxon>Chordata</taxon>
        <taxon>Craniata</taxon>
        <taxon>Vertebrata</taxon>
        <taxon>Euteleostomi</taxon>
        <taxon>Archelosauria</taxon>
        <taxon>Archosauria</taxon>
        <taxon>Dinosauria</taxon>
        <taxon>Saurischia</taxon>
        <taxon>Theropoda</taxon>
        <taxon>Coelurosauria</taxon>
        <taxon>Aves</taxon>
        <taxon>Neognathae</taxon>
        <taxon>Neoaves</taxon>
        <taxon>Telluraves</taxon>
        <taxon>Australaves</taxon>
        <taxon>Passeriformes</taxon>
        <taxon>Meliphagoidea</taxon>
        <taxon>Maluridae</taxon>
        <taxon>Malurus</taxon>
    </lineage>
</organism>
<evidence type="ECO:0000256" key="2">
    <source>
        <dbReference type="SAM" id="SignalP"/>
    </source>
</evidence>
<evidence type="ECO:0000313" key="4">
    <source>
        <dbReference type="Ensembl" id="ENSMCSP00000002821.1"/>
    </source>
</evidence>
<keyword evidence="2" id="KW-0732">Signal</keyword>
<accession>A0A8C5T8V2</accession>
<reference evidence="4" key="1">
    <citation type="submission" date="2025-08" db="UniProtKB">
        <authorList>
            <consortium name="Ensembl"/>
        </authorList>
    </citation>
    <scope>IDENTIFICATION</scope>
</reference>
<proteinExistence type="predicted"/>